<keyword evidence="2" id="KW-1185">Reference proteome</keyword>
<proteinExistence type="predicted"/>
<reference evidence="1" key="1">
    <citation type="submission" date="2021-12" db="EMBL/GenBank/DDBJ databases">
        <authorList>
            <person name="Rodrigo-Torres L."/>
            <person name="Arahal R. D."/>
            <person name="Lucena T."/>
        </authorList>
    </citation>
    <scope>NUCLEOTIDE SEQUENCE</scope>
    <source>
        <strain evidence="1">CECT 8267</strain>
    </source>
</reference>
<protein>
    <submittedName>
        <fullName evidence="1">Uncharacterized protein</fullName>
    </submittedName>
</protein>
<dbReference type="Proteomes" id="UP000838100">
    <property type="component" value="Unassembled WGS sequence"/>
</dbReference>
<evidence type="ECO:0000313" key="1">
    <source>
        <dbReference type="EMBL" id="CAH0992172.1"/>
    </source>
</evidence>
<sequence>MYYRCYICHKPPRGFCWLDPNRFQSSENRRASFKRFCSKTCQDIHYQLHRKGVDVNRTDLEQKAAESVLAPLADYVMAVGMEKGLGSYSKDEIIGLVDTVLESYHCTLQELYKDEVPF</sequence>
<dbReference type="Pfam" id="PF20121">
    <property type="entry name" value="DUF6511"/>
    <property type="match status" value="1"/>
</dbReference>
<comment type="caution">
    <text evidence="1">The sequence shown here is derived from an EMBL/GenBank/DDBJ whole genome shotgun (WGS) entry which is preliminary data.</text>
</comment>
<dbReference type="EMBL" id="CAKLPX010000002">
    <property type="protein sequence ID" value="CAH0992172.1"/>
    <property type="molecule type" value="Genomic_DNA"/>
</dbReference>
<organism evidence="1 2">
    <name type="scientific">Sinobacterium norvegicum</name>
    <dbReference type="NCBI Taxonomy" id="1641715"/>
    <lineage>
        <taxon>Bacteria</taxon>
        <taxon>Pseudomonadati</taxon>
        <taxon>Pseudomonadota</taxon>
        <taxon>Gammaproteobacteria</taxon>
        <taxon>Cellvibrionales</taxon>
        <taxon>Spongiibacteraceae</taxon>
        <taxon>Sinobacterium</taxon>
    </lineage>
</organism>
<accession>A0ABM9AGB3</accession>
<evidence type="ECO:0000313" key="2">
    <source>
        <dbReference type="Proteomes" id="UP000838100"/>
    </source>
</evidence>
<name>A0ABM9AGB3_9GAMM</name>
<gene>
    <name evidence="1" type="ORF">SIN8267_02288</name>
</gene>
<dbReference type="InterPro" id="IPR045422">
    <property type="entry name" value="DUF6511"/>
</dbReference>